<keyword evidence="2" id="KW-0812">Transmembrane</keyword>
<feature type="transmembrane region" description="Helical" evidence="2">
    <location>
        <begin position="129"/>
        <end position="154"/>
    </location>
</feature>
<organism evidence="3 4">
    <name type="scientific">Clytia hemisphaerica</name>
    <dbReference type="NCBI Taxonomy" id="252671"/>
    <lineage>
        <taxon>Eukaryota</taxon>
        <taxon>Metazoa</taxon>
        <taxon>Cnidaria</taxon>
        <taxon>Hydrozoa</taxon>
        <taxon>Hydroidolina</taxon>
        <taxon>Leptothecata</taxon>
        <taxon>Obeliida</taxon>
        <taxon>Clytiidae</taxon>
        <taxon>Clytia</taxon>
    </lineage>
</organism>
<proteinExistence type="predicted"/>
<feature type="transmembrane region" description="Helical" evidence="2">
    <location>
        <begin position="25"/>
        <end position="48"/>
    </location>
</feature>
<evidence type="ECO:0000256" key="2">
    <source>
        <dbReference type="SAM" id="Phobius"/>
    </source>
</evidence>
<name>A0A7M5WT80_9CNID</name>
<dbReference type="AlphaFoldDB" id="A0A7M5WT80"/>
<feature type="transmembrane region" description="Helical" evidence="2">
    <location>
        <begin position="86"/>
        <end position="109"/>
    </location>
</feature>
<feature type="transmembrane region" description="Helical" evidence="2">
    <location>
        <begin position="55"/>
        <end position="74"/>
    </location>
</feature>
<sequence>MDMALHSNNLYCLQKHDKNIKGVKWFGYLHCGIGLTSILLGAVSILILRNAEAAICILFGAWIAITGVDGIFSAKEPTKKILNQRYFAFSLACITMCLVAIGLCIFGFIKYNECQHLQHGCSRKEEIGFILHLILTTLMVVEFLTSHVTVVLSFQRECHCEYCVFTLNNTTSLQDLIVQEVFPPPYEELVTNPSPAIQEGDHNVTHPSSEDQDIQPPLYDEINRRV</sequence>
<dbReference type="GeneID" id="136824591"/>
<feature type="region of interest" description="Disordered" evidence="1">
    <location>
        <begin position="193"/>
        <end position="219"/>
    </location>
</feature>
<evidence type="ECO:0000313" key="4">
    <source>
        <dbReference type="Proteomes" id="UP000594262"/>
    </source>
</evidence>
<protein>
    <submittedName>
        <fullName evidence="3">Uncharacterized protein</fullName>
    </submittedName>
</protein>
<evidence type="ECO:0000256" key="1">
    <source>
        <dbReference type="SAM" id="MobiDB-lite"/>
    </source>
</evidence>
<dbReference type="EnsemblMetazoa" id="CLYHEMT012783.1">
    <property type="protein sequence ID" value="CLYHEMP012783.1"/>
    <property type="gene ID" value="CLYHEMG012783"/>
</dbReference>
<keyword evidence="2" id="KW-1133">Transmembrane helix</keyword>
<evidence type="ECO:0000313" key="3">
    <source>
        <dbReference type="EnsemblMetazoa" id="CLYHEMP012783.1"/>
    </source>
</evidence>
<keyword evidence="2" id="KW-0472">Membrane</keyword>
<reference evidence="3" key="1">
    <citation type="submission" date="2021-01" db="UniProtKB">
        <authorList>
            <consortium name="EnsemblMetazoa"/>
        </authorList>
    </citation>
    <scope>IDENTIFICATION</scope>
</reference>
<accession>A0A7M5WT80</accession>
<dbReference type="RefSeq" id="XP_066936682.1">
    <property type="nucleotide sequence ID" value="XM_067080581.1"/>
</dbReference>
<keyword evidence="4" id="KW-1185">Reference proteome</keyword>
<dbReference type="Proteomes" id="UP000594262">
    <property type="component" value="Unplaced"/>
</dbReference>